<feature type="compositionally biased region" description="Basic and acidic residues" evidence="1">
    <location>
        <begin position="801"/>
        <end position="817"/>
    </location>
</feature>
<dbReference type="EMBL" id="CP144520">
    <property type="protein sequence ID" value="WWC67976.1"/>
    <property type="molecule type" value="Genomic_DNA"/>
</dbReference>
<evidence type="ECO:0000256" key="2">
    <source>
        <dbReference type="SAM" id="Phobius"/>
    </source>
</evidence>
<feature type="compositionally biased region" description="Basic and acidic residues" evidence="1">
    <location>
        <begin position="1944"/>
        <end position="1973"/>
    </location>
</feature>
<feature type="compositionally biased region" description="Basic and acidic residues" evidence="1">
    <location>
        <begin position="2009"/>
        <end position="2039"/>
    </location>
</feature>
<feature type="compositionally biased region" description="Basic and acidic residues" evidence="1">
    <location>
        <begin position="1405"/>
        <end position="1415"/>
    </location>
</feature>
<feature type="region of interest" description="Disordered" evidence="1">
    <location>
        <begin position="890"/>
        <end position="956"/>
    </location>
</feature>
<feature type="compositionally biased region" description="Basic residues" evidence="1">
    <location>
        <begin position="588"/>
        <end position="599"/>
    </location>
</feature>
<feature type="compositionally biased region" description="Low complexity" evidence="1">
    <location>
        <begin position="1321"/>
        <end position="1336"/>
    </location>
</feature>
<feature type="compositionally biased region" description="Basic and acidic residues" evidence="1">
    <location>
        <begin position="1799"/>
        <end position="1820"/>
    </location>
</feature>
<feature type="compositionally biased region" description="Polar residues" evidence="1">
    <location>
        <begin position="172"/>
        <end position="187"/>
    </location>
</feature>
<feature type="region of interest" description="Disordered" evidence="1">
    <location>
        <begin position="989"/>
        <end position="1067"/>
    </location>
</feature>
<feature type="compositionally biased region" description="Basic residues" evidence="1">
    <location>
        <begin position="523"/>
        <end position="532"/>
    </location>
</feature>
<reference evidence="3" key="3">
    <citation type="submission" date="2016-07" db="EMBL/GenBank/DDBJ databases">
        <title>Evolution of pathogenesis and genome organization in the Tremellales.</title>
        <authorList>
            <person name="Cuomo C."/>
            <person name="Litvintseva A."/>
            <person name="Heitman J."/>
            <person name="Chen Y."/>
            <person name="Sun S."/>
            <person name="Springer D."/>
            <person name="Dromer F."/>
            <person name="Young S."/>
            <person name="Zeng Q."/>
            <person name="Chapman S."/>
            <person name="Gujja S."/>
            <person name="Saif S."/>
            <person name="Birren B."/>
        </authorList>
    </citation>
    <scope>NUCLEOTIDE SEQUENCE</scope>
    <source>
        <strain evidence="3">CBS 10737</strain>
    </source>
</reference>
<keyword evidence="2" id="KW-1133">Transmembrane helix</keyword>
<feature type="region of interest" description="Disordered" evidence="1">
    <location>
        <begin position="612"/>
        <end position="693"/>
    </location>
</feature>
<evidence type="ECO:0000313" key="5">
    <source>
        <dbReference type="Proteomes" id="UP000094020"/>
    </source>
</evidence>
<reference evidence="4" key="2">
    <citation type="submission" date="2013-07" db="EMBL/GenBank/DDBJ databases">
        <authorList>
            <consortium name="The Broad Institute Genome Sequencing Platform"/>
            <person name="Cuomo C."/>
            <person name="Litvintseva A."/>
            <person name="Chen Y."/>
            <person name="Heitman J."/>
            <person name="Sun S."/>
            <person name="Springer D."/>
            <person name="Dromer F."/>
            <person name="Young S.K."/>
            <person name="Zeng Q."/>
            <person name="Gargeya S."/>
            <person name="Fitzgerald M."/>
            <person name="Abouelleil A."/>
            <person name="Alvarado L."/>
            <person name="Berlin A.M."/>
            <person name="Chapman S.B."/>
            <person name="Dewar J."/>
            <person name="Goldberg J."/>
            <person name="Griggs A."/>
            <person name="Gujja S."/>
            <person name="Hansen M."/>
            <person name="Howarth C."/>
            <person name="Imamovic A."/>
            <person name="Larimer J."/>
            <person name="McCowan C."/>
            <person name="Murphy C."/>
            <person name="Pearson M."/>
            <person name="Priest M."/>
            <person name="Roberts A."/>
            <person name="Saif S."/>
            <person name="Shea T."/>
            <person name="Sykes S."/>
            <person name="Wortman J."/>
            <person name="Nusbaum C."/>
            <person name="Birren B."/>
        </authorList>
    </citation>
    <scope>NUCLEOTIDE SEQUENCE</scope>
    <source>
        <strain evidence="4">CBS 10737</strain>
    </source>
</reference>
<feature type="compositionally biased region" description="Acidic residues" evidence="1">
    <location>
        <begin position="1999"/>
        <end position="2008"/>
    </location>
</feature>
<feature type="compositionally biased region" description="Basic and acidic residues" evidence="1">
    <location>
        <begin position="1850"/>
        <end position="1860"/>
    </location>
</feature>
<keyword evidence="5" id="KW-1185">Reference proteome</keyword>
<accession>A0A1B9HVE4</accession>
<keyword evidence="2" id="KW-0812">Transmembrane</keyword>
<gene>
    <name evidence="3" type="ORF">I206_07014</name>
    <name evidence="4" type="ORF">I206_101895</name>
</gene>
<keyword evidence="2" id="KW-0472">Membrane</keyword>
<dbReference type="OrthoDB" id="2565306at2759"/>
<feature type="region of interest" description="Disordered" evidence="1">
    <location>
        <begin position="714"/>
        <end position="734"/>
    </location>
</feature>
<feature type="compositionally biased region" description="Basic and acidic residues" evidence="1">
    <location>
        <begin position="917"/>
        <end position="940"/>
    </location>
</feature>
<feature type="region of interest" description="Disordered" evidence="1">
    <location>
        <begin position="475"/>
        <end position="599"/>
    </location>
</feature>
<feature type="region of interest" description="Disordered" evidence="1">
    <location>
        <begin position="420"/>
        <end position="460"/>
    </location>
</feature>
<feature type="transmembrane region" description="Helical" evidence="2">
    <location>
        <begin position="2175"/>
        <end position="2198"/>
    </location>
</feature>
<feature type="compositionally biased region" description="Polar residues" evidence="1">
    <location>
        <begin position="1388"/>
        <end position="1403"/>
    </location>
</feature>
<dbReference type="Proteomes" id="UP000094020">
    <property type="component" value="Chromosome 2"/>
</dbReference>
<dbReference type="STRING" id="1296096.A0A1B9HVE4"/>
<dbReference type="KEGG" id="kpin:30175383"/>
<feature type="transmembrane region" description="Helical" evidence="2">
    <location>
        <begin position="2249"/>
        <end position="2267"/>
    </location>
</feature>
<feature type="compositionally biased region" description="Basic and acidic residues" evidence="1">
    <location>
        <begin position="1743"/>
        <end position="1770"/>
    </location>
</feature>
<feature type="compositionally biased region" description="Polar residues" evidence="1">
    <location>
        <begin position="1508"/>
        <end position="1528"/>
    </location>
</feature>
<evidence type="ECO:0000313" key="3">
    <source>
        <dbReference type="EMBL" id="OCF47236.1"/>
    </source>
</evidence>
<feature type="compositionally biased region" description="Basic and acidic residues" evidence="1">
    <location>
        <begin position="555"/>
        <end position="587"/>
    </location>
</feature>
<feature type="compositionally biased region" description="Acidic residues" evidence="1">
    <location>
        <begin position="1930"/>
        <end position="1943"/>
    </location>
</feature>
<feature type="compositionally biased region" description="Basic and acidic residues" evidence="1">
    <location>
        <begin position="1277"/>
        <end position="1287"/>
    </location>
</feature>
<protein>
    <submittedName>
        <fullName evidence="3">Uncharacterized protein</fullName>
    </submittedName>
</protein>
<name>A0A1B9HVE4_9TREE</name>
<feature type="transmembrane region" description="Helical" evidence="2">
    <location>
        <begin position="2387"/>
        <end position="2409"/>
    </location>
</feature>
<feature type="region of interest" description="Disordered" evidence="1">
    <location>
        <begin position="1273"/>
        <end position="1576"/>
    </location>
</feature>
<feature type="compositionally biased region" description="Basic and acidic residues" evidence="1">
    <location>
        <begin position="1470"/>
        <end position="1507"/>
    </location>
</feature>
<evidence type="ECO:0000256" key="1">
    <source>
        <dbReference type="SAM" id="MobiDB-lite"/>
    </source>
</evidence>
<feature type="compositionally biased region" description="Basic and acidic residues" evidence="1">
    <location>
        <begin position="66"/>
        <end position="105"/>
    </location>
</feature>
<evidence type="ECO:0000313" key="4">
    <source>
        <dbReference type="EMBL" id="WWC67976.1"/>
    </source>
</evidence>
<feature type="compositionally biased region" description="Basic and acidic residues" evidence="1">
    <location>
        <begin position="1625"/>
        <end position="1635"/>
    </location>
</feature>
<dbReference type="EMBL" id="KV700117">
    <property type="protein sequence ID" value="OCF47236.1"/>
    <property type="molecule type" value="Genomic_DNA"/>
</dbReference>
<feature type="compositionally biased region" description="Basic and acidic residues" evidence="1">
    <location>
        <begin position="1095"/>
        <end position="1104"/>
    </location>
</feature>
<proteinExistence type="predicted"/>
<feature type="region of interest" description="Disordered" evidence="1">
    <location>
        <begin position="172"/>
        <end position="215"/>
    </location>
</feature>
<feature type="compositionally biased region" description="Basic and acidic residues" evidence="1">
    <location>
        <begin position="483"/>
        <end position="522"/>
    </location>
</feature>
<feature type="region of interest" description="Disordered" evidence="1">
    <location>
        <begin position="1080"/>
        <end position="1104"/>
    </location>
</feature>
<feature type="compositionally biased region" description="Basic and acidic residues" evidence="1">
    <location>
        <begin position="1920"/>
        <end position="1929"/>
    </location>
</feature>
<feature type="compositionally biased region" description="Basic and acidic residues" evidence="1">
    <location>
        <begin position="1295"/>
        <end position="1313"/>
    </location>
</feature>
<feature type="transmembrane region" description="Helical" evidence="2">
    <location>
        <begin position="2347"/>
        <end position="2367"/>
    </location>
</feature>
<feature type="compositionally biased region" description="Basic and acidic residues" evidence="1">
    <location>
        <begin position="444"/>
        <end position="460"/>
    </location>
</feature>
<feature type="compositionally biased region" description="Polar residues" evidence="1">
    <location>
        <begin position="2040"/>
        <end position="2055"/>
    </location>
</feature>
<feature type="region of interest" description="Disordered" evidence="1">
    <location>
        <begin position="1624"/>
        <end position="2064"/>
    </location>
</feature>
<feature type="transmembrane region" description="Helical" evidence="2">
    <location>
        <begin position="2310"/>
        <end position="2335"/>
    </location>
</feature>
<feature type="compositionally biased region" description="Basic and acidic residues" evidence="1">
    <location>
        <begin position="535"/>
        <end position="547"/>
    </location>
</feature>
<feature type="compositionally biased region" description="Basic and acidic residues" evidence="1">
    <location>
        <begin position="1208"/>
        <end position="1245"/>
    </location>
</feature>
<organism evidence="3">
    <name type="scientific">Kwoniella pini CBS 10737</name>
    <dbReference type="NCBI Taxonomy" id="1296096"/>
    <lineage>
        <taxon>Eukaryota</taxon>
        <taxon>Fungi</taxon>
        <taxon>Dikarya</taxon>
        <taxon>Basidiomycota</taxon>
        <taxon>Agaricomycotina</taxon>
        <taxon>Tremellomycetes</taxon>
        <taxon>Tremellales</taxon>
        <taxon>Cryptococcaceae</taxon>
        <taxon>Kwoniella</taxon>
    </lineage>
</organism>
<dbReference type="RefSeq" id="XP_019008455.1">
    <property type="nucleotide sequence ID" value="XM_019158709.1"/>
</dbReference>
<feature type="compositionally biased region" description="Basic and acidic residues" evidence="1">
    <location>
        <begin position="1867"/>
        <end position="1902"/>
    </location>
</feature>
<feature type="compositionally biased region" description="Basic and acidic residues" evidence="1">
    <location>
        <begin position="43"/>
        <end position="59"/>
    </location>
</feature>
<dbReference type="GeneID" id="30175383"/>
<feature type="region of interest" description="Disordered" evidence="1">
    <location>
        <begin position="1193"/>
        <end position="1245"/>
    </location>
</feature>
<feature type="compositionally biased region" description="Basic and acidic residues" evidence="1">
    <location>
        <begin position="1661"/>
        <end position="1670"/>
    </location>
</feature>
<reference evidence="3" key="1">
    <citation type="submission" date="2013-07" db="EMBL/GenBank/DDBJ databases">
        <title>The Genome Sequence of Cryptococcus pinus CBS10737.</title>
        <authorList>
            <consortium name="The Broad Institute Genome Sequencing Platform"/>
            <person name="Cuomo C."/>
            <person name="Litvintseva A."/>
            <person name="Chen Y."/>
            <person name="Heitman J."/>
            <person name="Sun S."/>
            <person name="Springer D."/>
            <person name="Dromer F."/>
            <person name="Young S.K."/>
            <person name="Zeng Q."/>
            <person name="Gargeya S."/>
            <person name="Fitzgerald M."/>
            <person name="Abouelleil A."/>
            <person name="Alvarado L."/>
            <person name="Berlin A.M."/>
            <person name="Chapman S.B."/>
            <person name="Dewar J."/>
            <person name="Goldberg J."/>
            <person name="Griggs A."/>
            <person name="Gujja S."/>
            <person name="Hansen M."/>
            <person name="Howarth C."/>
            <person name="Imamovic A."/>
            <person name="Larimer J."/>
            <person name="McCowan C."/>
            <person name="Murphy C."/>
            <person name="Pearson M."/>
            <person name="Priest M."/>
            <person name="Roberts A."/>
            <person name="Saif S."/>
            <person name="Shea T."/>
            <person name="Sykes S."/>
            <person name="Wortman J."/>
            <person name="Nusbaum C."/>
            <person name="Birren B."/>
        </authorList>
    </citation>
    <scope>NUCLEOTIDE SEQUENCE [LARGE SCALE GENOMIC DNA]</scope>
    <source>
        <strain evidence="3">CBS 10737</strain>
    </source>
</reference>
<reference evidence="4" key="4">
    <citation type="submission" date="2024-02" db="EMBL/GenBank/DDBJ databases">
        <title>Comparative genomics of Cryptococcus and Kwoniella reveals pathogenesis evolution and contrasting modes of karyotype evolution via chromosome fusion or intercentromeric recombination.</title>
        <authorList>
            <person name="Coelho M.A."/>
            <person name="David-Palma M."/>
            <person name="Shea T."/>
            <person name="Bowers K."/>
            <person name="McGinley-Smith S."/>
            <person name="Mohammad A.W."/>
            <person name="Gnirke A."/>
            <person name="Yurkov A.M."/>
            <person name="Nowrousian M."/>
            <person name="Sun S."/>
            <person name="Cuomo C.A."/>
            <person name="Heitman J."/>
        </authorList>
    </citation>
    <scope>NUCLEOTIDE SEQUENCE</scope>
    <source>
        <strain evidence="4">CBS 10737</strain>
    </source>
</reference>
<sequence>MANPDTAAREAITIVGVIGTFLLFSIFTWAFKRNKKSKGKGNGKGDEVKKDGKSSKGDDDGQNGKNRNDEDSKDRKKDRDDDKKSKDKDGNEDDKSNKEKDKKQIPDTPESTNFDPNKPSDDDSDDDGIPMIPSTIKDPVTSMLNSTFQLAPDFKLGIQNNDETPFKVNFHDTPTTAETPNTSNTQPNGGGWYGGRGGGGGGNSPSGGGGIGGIQTIPQTASIPIEYYNNRQSAGYIPPFIPYDIHTPITPNYNIPTSGIPFLNKTKQPITPIPIKRYSSFVPSLINSESSLSEDEIISPLTPSPIQIRNNELISDLIDPYFFTSAKPTKTSFDSNDLHYDDINLSKNKTNSIDLKTRRLSDLIGIPGLGESLYPSQGDKYNPTMFGDLKNRKGNKIPISPIKVPTNMSPIDLNPVHLTEKDDQEEEKVQTLSPLQPGLSPTKTGEKAKRREKERTKNGRTWDEIKGRYLSPRAVDLPTPLAEETKEARKRRKEIEQDDHERAKGRTSKEREKIPISPERARNKVKKMKKQQVKVVDKKTRRVKTEEILVTDVSDAERERLPERAKGRTKISIRDDVSEGEELYTKDGKKKNREKLRKKIRVDSEDEYISVDEDGRRLKKRNKKKLELSDEEEDERIRRKRKDKLRSGGYYSEEDIENRRKLKPNREKLRHERNRGAISDEEEEELYERYTDKRGQPKLRKLALDDPYVDTYRKRQRVRAGSDQVGGIEEDYEMDKFAQGGQGRLKRRQQVGYQDDIPVQSLPNQQQTYQQQPQLVQADPILAQRKVVEDEILRENPGMSRSEREELAQLPLKKMDNEENNFARKGRKLGANIQPDENDLEENVIEKRKKNRKPAETEVDNDGEVVAFKPTRIRAQRRQSKLKVEDDFLAEEQSQRTRRDVSGGVNDEIMLNAEGEEQVKLKHSVRAEKPAERATRKRDTMVCGKVTDPDFPQGPEEHLQQLHTRRIRKGSSDPLVAADTRSATQEVFIEQSATRHDTENGIDGSSPTLGVKEETATERKAHVLRDDGHVDHEDHDELRHQSRADMPEREGIDIASPKRETKVRRKHKAIEAPISLNNQRRDSLEPIPSPTKLEQGSKERQIGKAEVLDRARGEPEYQRWNRVIEREIASYKIRRNDQVILQEKSMRRWVKRKDSLMQGRNSSEEEDVLRDVVRGIVMKYENKIREDEIELEQLQDASHENSQSQVRQEGKTKPRRERINSDKYAKHMPEQQARDDSYRKARPESVDANREIVDVSELNDEEIAVFEKTGKLPSKHINRDDEPVREKPIRRKQRLALDDKPHRDHEEDDHDRSNQLISIRGDPVPDGDVDFGAPDATMRSKVGKTVPLVLSDGPSIDEDIDERRPLTPTSGKAHIGKFDDDEELYGVKTSSKPKQPVNLTNDSEALPKPRREVVINEKSATRQRRRDSGYESEGGELIVGDKNRPTQSHESLDPKSSQKVSTKQKIGHSQRKDSTDKDLFEHTDGVVPARYRDDRSNDERRVQRRSEGNTSHSGTRADSEQSTSINGTTKDDLDEYDEILSPKYSEDHNRLNPKSPLQHDVNSINYRKNHTIRSEKPSQIRLEREFDVNPKDEITKTREWPLRGENPIRELQRDLQVHTAFVPETRGDNRMIKEIVDDDSEESPKHTKPLVIPSGRKRSVPPKEIRREEGTPLEIGDELEGSDLRTMGHVRRDEKDKRRDQKGKPDVSDEKEDALDIQKDKGISRRKRNKKPASPISPLSPKAHRDILQNLEKNEAIRLKRVQEGKRAFDVSDESEVEEPVVKSSKSRNLKNGNILGSRTKDKDKQIGFEHSSRGKKESEGTDGTGTRSARNGNKKIIDKSSEDEDEDVPAAKRDRKKQDASLQRQARLEDTKDSDHERGLRDDKPRKGQDERKLRHAKTEVENGSQVKSKGGRQGAQRRNLEELKGENPQEDELSSDEDSQEERDGLMRHEARKARQTEKAEKTGRTSDGEGSRQGPRSPTQTLRRTRRDDQGVQDDIITDEEDEDFTEGRNGRHEEQKSRDHTEETDKTEKKSDQEKTGQSSEETFKATNSRKNNSRKVITENDSEYGDNEFREYHVDRISWKPKIHLKASWKILKNSPIWSTFSIIGFFLYVEITRQLFSLLAISSDSLVQSTSSELAKRDATVDDLGFDIKLTNTLFSNIIGTDDFESTSFFVFISLWNIICIPILGYLIYITLESASNPRDKKHSKSWLLWKLRRICQSSIKVILLDKRINGPRKLIKRCTLNTLSRISIFIFQLIGSILVFRQTMSLVYMAGTGSETTFSILPDVAATQKSLLEFAKSLTNGQIFAIVNFISIILLLNLACGWYVLLNSQAKTPLGNARSIFKWLLMSITTASFIICLFYFQDIANYLIKTHSGNTQDGGTIVLLGANIVFLTLVPAMGFVVYHLSKIWDRKFPGGIMKSIEGLMARFRTN</sequence>
<feature type="transmembrane region" description="Helical" evidence="2">
    <location>
        <begin position="12"/>
        <end position="31"/>
    </location>
</feature>
<feature type="region of interest" description="Disordered" evidence="1">
    <location>
        <begin position="793"/>
        <end position="863"/>
    </location>
</feature>
<feature type="compositionally biased region" description="Gly residues" evidence="1">
    <location>
        <begin position="188"/>
        <end position="213"/>
    </location>
</feature>
<feature type="compositionally biased region" description="Polar residues" evidence="1">
    <location>
        <begin position="1445"/>
        <end position="1464"/>
    </location>
</feature>
<feature type="region of interest" description="Disordered" evidence="1">
    <location>
        <begin position="34"/>
        <end position="140"/>
    </location>
</feature>
<feature type="compositionally biased region" description="Basic and acidic residues" evidence="1">
    <location>
        <begin position="1011"/>
        <end position="1060"/>
    </location>
</feature>
<feature type="compositionally biased region" description="Basic and acidic residues" evidence="1">
    <location>
        <begin position="1690"/>
        <end position="1723"/>
    </location>
</feature>